<keyword evidence="3" id="KW-0812">Transmembrane</keyword>
<proteinExistence type="predicted"/>
<evidence type="ECO:0000313" key="4">
    <source>
        <dbReference type="EMBL" id="CEH12576.1"/>
    </source>
</evidence>
<keyword evidence="1" id="KW-0175">Coiled coil</keyword>
<dbReference type="Proteomes" id="UP000054845">
    <property type="component" value="Unassembled WGS sequence"/>
</dbReference>
<feature type="transmembrane region" description="Helical" evidence="3">
    <location>
        <begin position="403"/>
        <end position="423"/>
    </location>
</feature>
<reference evidence="4 5" key="1">
    <citation type="submission" date="2014-09" db="EMBL/GenBank/DDBJ databases">
        <authorList>
            <person name="Magalhaes I.L.F."/>
            <person name="Oliveira U."/>
            <person name="Santos F.R."/>
            <person name="Vidigal T.H.D.A."/>
            <person name="Brescovit A.D."/>
            <person name="Santos A.J."/>
        </authorList>
    </citation>
    <scope>NUCLEOTIDE SEQUENCE [LARGE SCALE GENOMIC DNA]</scope>
</reference>
<dbReference type="Gene3D" id="1.10.287.1490">
    <property type="match status" value="1"/>
</dbReference>
<feature type="compositionally biased region" description="Basic and acidic residues" evidence="2">
    <location>
        <begin position="666"/>
        <end position="680"/>
    </location>
</feature>
<evidence type="ECO:0000313" key="5">
    <source>
        <dbReference type="Proteomes" id="UP000054845"/>
    </source>
</evidence>
<feature type="compositionally biased region" description="Basic residues" evidence="2">
    <location>
        <begin position="713"/>
        <end position="722"/>
    </location>
</feature>
<keyword evidence="3" id="KW-1133">Transmembrane helix</keyword>
<feature type="region of interest" description="Disordered" evidence="2">
    <location>
        <begin position="659"/>
        <end position="734"/>
    </location>
</feature>
<organism evidence="4 5">
    <name type="scientific">Ceraceosorus bombacis</name>
    <dbReference type="NCBI Taxonomy" id="401625"/>
    <lineage>
        <taxon>Eukaryota</taxon>
        <taxon>Fungi</taxon>
        <taxon>Dikarya</taxon>
        <taxon>Basidiomycota</taxon>
        <taxon>Ustilaginomycotina</taxon>
        <taxon>Exobasidiomycetes</taxon>
        <taxon>Ceraceosorales</taxon>
        <taxon>Ceraceosoraceae</taxon>
        <taxon>Ceraceosorus</taxon>
    </lineage>
</organism>
<keyword evidence="3" id="KW-0472">Membrane</keyword>
<feature type="compositionally biased region" description="Polar residues" evidence="2">
    <location>
        <begin position="119"/>
        <end position="129"/>
    </location>
</feature>
<feature type="compositionally biased region" description="Basic and acidic residues" evidence="2">
    <location>
        <begin position="92"/>
        <end position="115"/>
    </location>
</feature>
<feature type="coiled-coil region" evidence="1">
    <location>
        <begin position="313"/>
        <end position="340"/>
    </location>
</feature>
<feature type="region of interest" description="Disordered" evidence="2">
    <location>
        <begin position="45"/>
        <end position="135"/>
    </location>
</feature>
<accession>A0A0P1BA26</accession>
<feature type="compositionally biased region" description="Basic and acidic residues" evidence="2">
    <location>
        <begin position="45"/>
        <end position="80"/>
    </location>
</feature>
<evidence type="ECO:0000256" key="3">
    <source>
        <dbReference type="SAM" id="Phobius"/>
    </source>
</evidence>
<keyword evidence="5" id="KW-1185">Reference proteome</keyword>
<dbReference type="EMBL" id="CCYA01000162">
    <property type="protein sequence ID" value="CEH12576.1"/>
    <property type="molecule type" value="Genomic_DNA"/>
</dbReference>
<feature type="compositionally biased region" description="Basic and acidic residues" evidence="2">
    <location>
        <begin position="692"/>
        <end position="702"/>
    </location>
</feature>
<evidence type="ECO:0000256" key="1">
    <source>
        <dbReference type="SAM" id="Coils"/>
    </source>
</evidence>
<name>A0A0P1BA26_9BASI</name>
<sequence>MLSEISNTIAERTTVVERNDVIGVKFCWTCNTVYDQNFRKIADHTSKKQEKETTIADQSSKQEKETKSKIPKLAQKENGRQPDPIEEIADQTSKKQEKETTIADQSSKQEKETKIPDQSCEQQQETNAPQADGAKIKDLDGLFEALKAHMEQSTSTNKMAYVNAIDTALKPLEGKISALFEQGQENKVVVDGLKKDLCGVRSEMNQVSKTTSTIKKDFAMFKDDVAESKLAVDKLTQTIGNMEPKVQKALDKLVKLDERLGALEMSNGAIEGRLEAQAAEVASHAAHTAELRSAFDQLRTQHEVLVSDHNTLESKTAHDIEQLNQRMDNAQRAQEEAAAGNQQPGTMDQTMEDRIKVAVAQALDAREEDFKKVVDARVQQGIEDHKRAIHHQQTRSRQCLRKALWLSALMFFASLLLGMAVFASSNAADRTVAAFLRALDETPWNISNLFAAPPLPLLWWEQAQNSIYAYVGQVPVKPKPLTFSSMWVGASDSGISLATSLLAYFGPSSAAANTVVAPADGLSFLKVRYKMTRSLYGRSAQSANPVNSPQGIKTMKLASLFKKEWIVNILRPGHGKHPTRIAADATAKIEDVVDLKRLRTLTWTTNHVLCAWSWVTKHAARAWTWISLVGQLNIVAQANRAPLERYGLGWAAKHCGSGKPSTSRTLRGEKKYGRDGHGGWDRTGGVAMADRVGVHKEPRDGGSKGCTANSKMRCSRRPRRKKSLDSMKVTVTAL</sequence>
<protein>
    <submittedName>
        <fullName evidence="4">Uncharacterized protein</fullName>
    </submittedName>
</protein>
<dbReference type="AlphaFoldDB" id="A0A0P1BA26"/>
<evidence type="ECO:0000256" key="2">
    <source>
        <dbReference type="SAM" id="MobiDB-lite"/>
    </source>
</evidence>